<feature type="transmembrane region" description="Helical" evidence="2">
    <location>
        <begin position="360"/>
        <end position="380"/>
    </location>
</feature>
<gene>
    <name evidence="3" type="ORF">GGI25_004878</name>
</gene>
<feature type="compositionally biased region" description="Low complexity" evidence="1">
    <location>
        <begin position="52"/>
        <end position="65"/>
    </location>
</feature>
<feature type="transmembrane region" description="Helical" evidence="2">
    <location>
        <begin position="228"/>
        <end position="248"/>
    </location>
</feature>
<evidence type="ECO:0000313" key="4">
    <source>
        <dbReference type="Proteomes" id="UP001151518"/>
    </source>
</evidence>
<evidence type="ECO:0000256" key="2">
    <source>
        <dbReference type="SAM" id="Phobius"/>
    </source>
</evidence>
<protein>
    <submittedName>
        <fullName evidence="3">Uncharacterized protein</fullName>
    </submittedName>
</protein>
<feature type="region of interest" description="Disordered" evidence="1">
    <location>
        <begin position="52"/>
        <end position="72"/>
    </location>
</feature>
<name>A0A9W8G3D2_9FUNG</name>
<feature type="transmembrane region" description="Helical" evidence="2">
    <location>
        <begin position="619"/>
        <end position="636"/>
    </location>
</feature>
<proteinExistence type="predicted"/>
<dbReference type="Proteomes" id="UP001151518">
    <property type="component" value="Unassembled WGS sequence"/>
</dbReference>
<dbReference type="OrthoDB" id="10261361at2759"/>
<keyword evidence="2" id="KW-0812">Transmembrane</keyword>
<evidence type="ECO:0000256" key="1">
    <source>
        <dbReference type="SAM" id="MobiDB-lite"/>
    </source>
</evidence>
<feature type="transmembrane region" description="Helical" evidence="2">
    <location>
        <begin position="651"/>
        <end position="670"/>
    </location>
</feature>
<accession>A0A9W8G3D2</accession>
<feature type="transmembrane region" description="Helical" evidence="2">
    <location>
        <begin position="292"/>
        <end position="314"/>
    </location>
</feature>
<feature type="transmembrane region" description="Helical" evidence="2">
    <location>
        <begin position="677"/>
        <end position="699"/>
    </location>
</feature>
<dbReference type="EMBL" id="JANBTW010000073">
    <property type="protein sequence ID" value="KAJ2673063.1"/>
    <property type="molecule type" value="Genomic_DNA"/>
</dbReference>
<keyword evidence="2" id="KW-1133">Transmembrane helix</keyword>
<comment type="caution">
    <text evidence="3">The sequence shown here is derived from an EMBL/GenBank/DDBJ whole genome shotgun (WGS) entry which is preliminary data.</text>
</comment>
<sequence length="1348" mass="153628">MAYNDGGYYANGSTNADQPFRRATGKVVMVGGTVTGPVYEYQEQPQQPQLYYPQQQKQQQKRGQPTEPPMFAPFSHLPHRVVDHLMHRVGEPRVFIGSAQSQLIDPAEDINPYRTGTEWTFAESVKFSSPYPTMQNLNSKKRSRFREERRLVFRPRDNEISRWMVHLEILRDFCQLVGLFLGTCGFVRAPLDSSVGSRWPWMIVAGIPQTLGLLWSDLSTTTGKSLGFFVFFAVVSVFFLCLWTYGLYMERPTLKSKGGEITYEEEVVLTPGPFDVVGRVFGKMPKRTRMHIIYAVLTTIYMPMVKLCIEAIVWNQGYWAVANPFRTTDHPIYPKPTDGEKDPSKFCYTTTMHTSRFNGAFVILPFAAVLLVILGFLLPVQIHRLTKHHMPRVPGWADGKVPGQRMPSREQQTLAASVANTRPPTAAGSAVGSRNVRAADGARPLMSNMDDPNPMLTADALLQGLGQTGLVGSQHMAYLGALNGLLTAANATGAGQQFNSSLSGWANSLWKRVQEMWTGTKQSVEDPYWGMEKDEAYQARLRDMRTSHRNRHLATVQYRRALDSDTSDYRFLYVPHYPVHASDPARALLWKLVAIITVVVLAKDNCWAKSRSRHVMDSARCSMLLLIALLMLRSHHAHRPFFDPTANLSQLFMRLSIVCTAIFAFPLFLLDPMSETHTGLCVTLLVLNLLSFLAMLWLASSSMPQVEVKIRGPRVPLVLSPGILVATTPNDPRLRRLLIERVWQDTWSAILLASRDFRLLPNHHVAFCRTQAHPPYMVNYIGFAAERHLENLHLYDAIGRHAYCQAILWERQHETRGLLMDEISRNLTGPDMYFCPTGAMGERFSLGRVRSWFGKVYILHFPFMVCMVYDEAPDMIVPIGEEDDLRVYLEQNRDPLVVEKREIRRKLRALDNQYVTLTYIEHSGPNGSHLRYCLPLYAEENEQYLAQFAGRRRVLYRGLFTIKQQGEQRFDIVNVTPGFDCSLELTHETYVEDEDLVNNLDREQNPFRMEFWRTGGKGNISLRSRETLRVTAHNRHLLGVTTTFEQTLDLRALFDENADIIDARLPEVHSAITRYQEESYNGFVRKRTGLTPSFHIDVFAPGPESYHVTQMEQRPVAMTPSLYPEWGGHGRVSFIPSREQLADRLERFEQNPYVRNLLTDHKDDIALLYERLRTLVPSESNDPVKLAWYLFWDDLYRRYAQEVAQLKQFDVDFNPLYPGALPYYPMPRARLERFLYDRGLWRPLRSIGVLPSYSSQGLVGAIRRWFGADRKVSQGGGGFGNVDPLPVPTYVPGVTAGQEQVARVWRAGDQDDPEAPFISGVPAAGFLHSGLLNRLYAWLDVIANGVDR</sequence>
<evidence type="ECO:0000313" key="3">
    <source>
        <dbReference type="EMBL" id="KAJ2673063.1"/>
    </source>
</evidence>
<keyword evidence="2" id="KW-0472">Membrane</keyword>
<reference evidence="3" key="1">
    <citation type="submission" date="2022-07" db="EMBL/GenBank/DDBJ databases">
        <title>Phylogenomic reconstructions and comparative analyses of Kickxellomycotina fungi.</title>
        <authorList>
            <person name="Reynolds N.K."/>
            <person name="Stajich J.E."/>
            <person name="Barry K."/>
            <person name="Grigoriev I.V."/>
            <person name="Crous P."/>
            <person name="Smith M.E."/>
        </authorList>
    </citation>
    <scope>NUCLEOTIDE SEQUENCE</scope>
    <source>
        <strain evidence="3">NRRL 3115</strain>
    </source>
</reference>
<organism evidence="3 4">
    <name type="scientific">Coemansia spiralis</name>
    <dbReference type="NCBI Taxonomy" id="417178"/>
    <lineage>
        <taxon>Eukaryota</taxon>
        <taxon>Fungi</taxon>
        <taxon>Fungi incertae sedis</taxon>
        <taxon>Zoopagomycota</taxon>
        <taxon>Kickxellomycotina</taxon>
        <taxon>Kickxellomycetes</taxon>
        <taxon>Kickxellales</taxon>
        <taxon>Kickxellaceae</taxon>
        <taxon>Coemansia</taxon>
    </lineage>
</organism>